<dbReference type="EMBL" id="JBHSGQ010000001">
    <property type="protein sequence ID" value="MFC4724329.1"/>
    <property type="molecule type" value="Genomic_DNA"/>
</dbReference>
<dbReference type="PROSITE" id="PS50404">
    <property type="entry name" value="GST_NTER"/>
    <property type="match status" value="1"/>
</dbReference>
<reference evidence="4" key="1">
    <citation type="journal article" date="2019" name="Int. J. Syst. Evol. Microbiol.">
        <title>The Global Catalogue of Microorganisms (GCM) 10K type strain sequencing project: providing services to taxonomists for standard genome sequencing and annotation.</title>
        <authorList>
            <consortium name="The Broad Institute Genomics Platform"/>
            <consortium name="The Broad Institute Genome Sequencing Center for Infectious Disease"/>
            <person name="Wu L."/>
            <person name="Ma J."/>
        </authorList>
    </citation>
    <scope>NUCLEOTIDE SEQUENCE [LARGE SCALE GENOMIC DNA]</scope>
    <source>
        <strain evidence="4">CCUG 62981</strain>
    </source>
</reference>
<name>A0ABV9NA08_9PROT</name>
<dbReference type="PANTHER" id="PTHR44051">
    <property type="entry name" value="GLUTATHIONE S-TRANSFERASE-RELATED"/>
    <property type="match status" value="1"/>
</dbReference>
<dbReference type="SUPFAM" id="SSF52833">
    <property type="entry name" value="Thioredoxin-like"/>
    <property type="match status" value="1"/>
</dbReference>
<dbReference type="SUPFAM" id="SSF47616">
    <property type="entry name" value="GST C-terminal domain-like"/>
    <property type="match status" value="1"/>
</dbReference>
<dbReference type="PROSITE" id="PS50405">
    <property type="entry name" value="GST_CTER"/>
    <property type="match status" value="1"/>
</dbReference>
<dbReference type="Pfam" id="PF13409">
    <property type="entry name" value="GST_N_2"/>
    <property type="match status" value="1"/>
</dbReference>
<keyword evidence="4" id="KW-1185">Reference proteome</keyword>
<dbReference type="Gene3D" id="3.40.30.10">
    <property type="entry name" value="Glutaredoxin"/>
    <property type="match status" value="1"/>
</dbReference>
<accession>A0ABV9NA08</accession>
<dbReference type="InterPro" id="IPR034345">
    <property type="entry name" value="Gtt2-like_N"/>
</dbReference>
<evidence type="ECO:0000313" key="3">
    <source>
        <dbReference type="EMBL" id="MFC4724329.1"/>
    </source>
</evidence>
<dbReference type="InterPro" id="IPR040079">
    <property type="entry name" value="Glutathione_S-Trfase"/>
</dbReference>
<protein>
    <submittedName>
        <fullName evidence="3">Glutathione S-transferase family protein</fullName>
    </submittedName>
</protein>
<dbReference type="SFLD" id="SFLDS00019">
    <property type="entry name" value="Glutathione_Transferase_(cytos"/>
    <property type="match status" value="1"/>
</dbReference>
<dbReference type="InterPro" id="IPR004046">
    <property type="entry name" value="GST_C"/>
</dbReference>
<gene>
    <name evidence="3" type="ORF">ACFPB0_03400</name>
</gene>
<dbReference type="RefSeq" id="WP_371394992.1">
    <property type="nucleotide sequence ID" value="NZ_CP163421.1"/>
</dbReference>
<feature type="domain" description="GST N-terminal" evidence="1">
    <location>
        <begin position="1"/>
        <end position="82"/>
    </location>
</feature>
<comment type="caution">
    <text evidence="3">The sequence shown here is derived from an EMBL/GenBank/DDBJ whole genome shotgun (WGS) entry which is preliminary data.</text>
</comment>
<dbReference type="InterPro" id="IPR010987">
    <property type="entry name" value="Glutathione-S-Trfase_C-like"/>
</dbReference>
<proteinExistence type="predicted"/>
<dbReference type="CDD" id="cd03051">
    <property type="entry name" value="GST_N_GTT2_like"/>
    <property type="match status" value="1"/>
</dbReference>
<dbReference type="SFLD" id="SFLDG00358">
    <property type="entry name" value="Main_(cytGST)"/>
    <property type="match status" value="1"/>
</dbReference>
<dbReference type="InterPro" id="IPR036282">
    <property type="entry name" value="Glutathione-S-Trfase_C_sf"/>
</dbReference>
<evidence type="ECO:0000313" key="4">
    <source>
        <dbReference type="Proteomes" id="UP001596024"/>
    </source>
</evidence>
<dbReference type="Pfam" id="PF00043">
    <property type="entry name" value="GST_C"/>
    <property type="match status" value="1"/>
</dbReference>
<dbReference type="PANTHER" id="PTHR44051:SF8">
    <property type="entry name" value="GLUTATHIONE S-TRANSFERASE GSTA"/>
    <property type="match status" value="1"/>
</dbReference>
<dbReference type="InterPro" id="IPR036249">
    <property type="entry name" value="Thioredoxin-like_sf"/>
</dbReference>
<dbReference type="Proteomes" id="UP001596024">
    <property type="component" value="Unassembled WGS sequence"/>
</dbReference>
<feature type="domain" description="GST C-terminal" evidence="2">
    <location>
        <begin position="87"/>
        <end position="210"/>
    </location>
</feature>
<organism evidence="3 4">
    <name type="scientific">Glycocaulis abyssi</name>
    <dbReference type="NCBI Taxonomy" id="1433403"/>
    <lineage>
        <taxon>Bacteria</taxon>
        <taxon>Pseudomonadati</taxon>
        <taxon>Pseudomonadota</taxon>
        <taxon>Alphaproteobacteria</taxon>
        <taxon>Maricaulales</taxon>
        <taxon>Maricaulaceae</taxon>
        <taxon>Glycocaulis</taxon>
    </lineage>
</organism>
<dbReference type="InterPro" id="IPR004045">
    <property type="entry name" value="Glutathione_S-Trfase_N"/>
</dbReference>
<dbReference type="Gene3D" id="1.20.1050.10">
    <property type="match status" value="1"/>
</dbReference>
<sequence length="210" mass="23084">MITFYDCATAPSPRRARMILAEKRVDVQRVEIDLRNGEQFSETFRAVNPACTVPVLVTPGGEALCDNASIARWLEEVYPDPPLMGVDPLDRARVAEWLWRAEFEGLMAIMEVLRNSSKAMAGRALPGPHAVEQIPELAERGRARAQRFLDVLEARLADTPWLAGDTFSVADIAAFVFVEFAGWVKIAPGAEHAAIAGWLEAVRARPSASV</sequence>
<evidence type="ECO:0000259" key="1">
    <source>
        <dbReference type="PROSITE" id="PS50404"/>
    </source>
</evidence>
<evidence type="ECO:0000259" key="2">
    <source>
        <dbReference type="PROSITE" id="PS50405"/>
    </source>
</evidence>